<proteinExistence type="predicted"/>
<keyword evidence="4" id="KW-1185">Reference proteome</keyword>
<feature type="non-terminal residue" evidence="3">
    <location>
        <position position="1"/>
    </location>
</feature>
<gene>
    <name evidence="3" type="ORF">FOZ63_029429</name>
</gene>
<accession>A0A7J6UGX2</accession>
<sequence>MSVIRILSLASLVVLVEPEPISLPLTSGRVPLSFDGQALNFELDSGSAMSFAFFGPLYEKAYGKGSCQTSRYGCYVCPSDNPCDDILSRERWEEEFSDGETYEYVEHAVTLAVGNQTIEGFKVGLAVEYPTHYRRTPSAMLGFSIGDDIIPETFLEQLKRDGKRAFAHGILAVPLGRLRLLDSLGNQVEKRRKRGKAKLAAVDTGAMSLFVSEGDFEDIIEMTWEEMRKDEAGLSIPKKGQLLCESTWVRMVRKEALPYLPTLGYKIGDPPNTIDIRIEPKHYVHSCDALCCQMDIDSRSLEIDSLGHPVFREYDVGFDLSKRRLYISGGGPSSTAGPSTEHIRSESTGRTKKKPALFGRFFRT</sequence>
<dbReference type="InterPro" id="IPR021109">
    <property type="entry name" value="Peptidase_aspartic_dom_sf"/>
</dbReference>
<keyword evidence="2" id="KW-0732">Signal</keyword>
<evidence type="ECO:0000313" key="4">
    <source>
        <dbReference type="Proteomes" id="UP000553632"/>
    </source>
</evidence>
<evidence type="ECO:0000256" key="1">
    <source>
        <dbReference type="SAM" id="MobiDB-lite"/>
    </source>
</evidence>
<feature type="chain" id="PRO_5029693064" description="Peptidase A1 domain-containing protein" evidence="2">
    <location>
        <begin position="19"/>
        <end position="364"/>
    </location>
</feature>
<dbReference type="Proteomes" id="UP000553632">
    <property type="component" value="Unassembled WGS sequence"/>
</dbReference>
<name>A0A7J6UGX2_PEROL</name>
<feature type="signal peptide" evidence="2">
    <location>
        <begin position="1"/>
        <end position="18"/>
    </location>
</feature>
<dbReference type="AlphaFoldDB" id="A0A7J6UGX2"/>
<reference evidence="3 4" key="1">
    <citation type="submission" date="2020-04" db="EMBL/GenBank/DDBJ databases">
        <title>Perkinsus olseni comparative genomics.</title>
        <authorList>
            <person name="Bogema D.R."/>
        </authorList>
    </citation>
    <scope>NUCLEOTIDE SEQUENCE [LARGE SCALE GENOMIC DNA]</scope>
    <source>
        <strain evidence="3 4">ATCC PRA-207</strain>
    </source>
</reference>
<dbReference type="Gene3D" id="2.40.70.10">
    <property type="entry name" value="Acid Proteases"/>
    <property type="match status" value="1"/>
</dbReference>
<evidence type="ECO:0008006" key="5">
    <source>
        <dbReference type="Google" id="ProtNLM"/>
    </source>
</evidence>
<evidence type="ECO:0000313" key="3">
    <source>
        <dbReference type="EMBL" id="KAF4756484.1"/>
    </source>
</evidence>
<comment type="caution">
    <text evidence="3">The sequence shown here is derived from an EMBL/GenBank/DDBJ whole genome shotgun (WGS) entry which is preliminary data.</text>
</comment>
<organism evidence="3 4">
    <name type="scientific">Perkinsus olseni</name>
    <name type="common">Perkinsus atlanticus</name>
    <dbReference type="NCBI Taxonomy" id="32597"/>
    <lineage>
        <taxon>Eukaryota</taxon>
        <taxon>Sar</taxon>
        <taxon>Alveolata</taxon>
        <taxon>Perkinsozoa</taxon>
        <taxon>Perkinsea</taxon>
        <taxon>Perkinsida</taxon>
        <taxon>Perkinsidae</taxon>
        <taxon>Perkinsus</taxon>
    </lineage>
</organism>
<protein>
    <recommendedName>
        <fullName evidence="5">Peptidase A1 domain-containing protein</fullName>
    </recommendedName>
</protein>
<dbReference type="SUPFAM" id="SSF50630">
    <property type="entry name" value="Acid proteases"/>
    <property type="match status" value="1"/>
</dbReference>
<evidence type="ECO:0000256" key="2">
    <source>
        <dbReference type="SAM" id="SignalP"/>
    </source>
</evidence>
<feature type="region of interest" description="Disordered" evidence="1">
    <location>
        <begin position="329"/>
        <end position="352"/>
    </location>
</feature>
<dbReference type="EMBL" id="JABANO010003663">
    <property type="protein sequence ID" value="KAF4756484.1"/>
    <property type="molecule type" value="Genomic_DNA"/>
</dbReference>